<dbReference type="Gene3D" id="2.130.10.130">
    <property type="entry name" value="Integrin alpha, N-terminal"/>
    <property type="match status" value="3"/>
</dbReference>
<evidence type="ECO:0000256" key="4">
    <source>
        <dbReference type="SAM" id="MobiDB-lite"/>
    </source>
</evidence>
<comment type="caution">
    <text evidence="5">The sequence shown here is derived from an EMBL/GenBank/DDBJ whole genome shotgun (WGS) entry which is preliminary data.</text>
</comment>
<keyword evidence="1" id="KW-0732">Signal</keyword>
<keyword evidence="2" id="KW-0677">Repeat</keyword>
<dbReference type="SMART" id="SM00191">
    <property type="entry name" value="Int_alpha"/>
    <property type="match status" value="4"/>
</dbReference>
<reference evidence="5 6" key="1">
    <citation type="submission" date="2016-11" db="EMBL/GenBank/DDBJ databases">
        <authorList>
            <person name="Varghese N."/>
            <person name="Submissions S."/>
        </authorList>
    </citation>
    <scope>NUCLEOTIDE SEQUENCE [LARGE SCALE GENOMIC DNA]</scope>
    <source>
        <strain evidence="5 6">DSM 21988</strain>
    </source>
</reference>
<dbReference type="InterPro" id="IPR013783">
    <property type="entry name" value="Ig-like_fold"/>
</dbReference>
<evidence type="ECO:0000256" key="1">
    <source>
        <dbReference type="ARBA" id="ARBA00022729"/>
    </source>
</evidence>
<dbReference type="PANTHER" id="PTHR13412">
    <property type="entry name" value="T-CELL IMMUNOMODULATORY PROTEIN HOMOLOG"/>
    <property type="match status" value="1"/>
</dbReference>
<name>A0ABY1IP27_9HYPH</name>
<dbReference type="NCBIfam" id="NF033510">
    <property type="entry name" value="Ca_tandemer"/>
    <property type="match status" value="1"/>
</dbReference>
<dbReference type="Proteomes" id="UP000184290">
    <property type="component" value="Unassembled WGS sequence"/>
</dbReference>
<sequence>MVAPLTPSPFTNSISYALVSPGRTVPVARGRSVQIDAPPRGHFKLVKLTERGEEAVDRVIAMSTPDNDLVLLTDDGTKIVVRNFFATDGVSVELPQQDGQTRTLDGSTPRPSHASGGFDVLHTFGDGQALASLAHDFAAQYDVLAADRFELSTLSLHHMPLAAGVSPQTLVLVGGALVGGGIAAVAGGGSGGTAAAAPAADTPTNTTPQQTPRLTIDPVTGDNHLSDGEMAGPITVSGTATDIADGTVIAVSWGAARQTAIVEDGVWQAVFEAGSILATRDYANIYAMTGQTFAGAKVSIAALERPTLTIDAVSQDNQVTDAERSSGVTVSGVASNVEADSIVVVEWGTTTKSVTPSGTGRWSVTFSRDEIPQDTTESTYTVRASIGDFATASREVMIAASGPTSEPLVARIAIDVVSGDDAVTYVERGSGVTVAGTAENLADGVEVSVSWGQSTRQAVVENQRWSVVFARSEVPVQDAVIHAVAANGTQSPPTDSRAVSIAYPIVTASDLDRDIGGFAVMSPVTGQGIGAIVASAGDVNGDGIADYVLGTPGLNVTGAQAGGAVLVFGKANASDIQLSSIVAGNGGGFVIRGESAGDMAGAAVSTAGDVNGDGLADILVGTAGSDRAYVVFGRATTSSVDLATVRYQLGGFVIEGETGEHVGLSVAPAGDVDGDGFDDVIVSVGGGAHADRAYVVFGKSTTQAVHLSDIADGNGGFAIEIPQDTGAAALSVSAGGDIDGDGLADILVGAPMASGQPGGGGAYVIYGSTSGAFTHTAVTQMGGATGDTMSDAGQPAVIAGGAGNDTISLSRGGSVALGGAGDDTLVIGIGFLLEGLAGAVDGRISHLDGGSGVDTLKIDGSGIVLDLTALQNPGTGLLHGVGRLSGIERVDLTGSGDNRLKISIDDIMDMSSANLFNSGNGWTGLAATENLHQMVVAGNAGDRVELASQTGWSLGGDATLDGVVYHIVTNASAGAALYIQDGVTGPLTI</sequence>
<evidence type="ECO:0000256" key="3">
    <source>
        <dbReference type="ARBA" id="ARBA00023180"/>
    </source>
</evidence>
<dbReference type="SUPFAM" id="SSF69318">
    <property type="entry name" value="Integrin alpha N-terminal domain"/>
    <property type="match status" value="2"/>
</dbReference>
<dbReference type="PRINTS" id="PR01185">
    <property type="entry name" value="INTEGRINA"/>
</dbReference>
<protein>
    <submittedName>
        <fullName evidence="5">Repeat domain-containing protein</fullName>
    </submittedName>
</protein>
<dbReference type="Pfam" id="PF01839">
    <property type="entry name" value="FG-GAP"/>
    <property type="match status" value="2"/>
</dbReference>
<evidence type="ECO:0000313" key="6">
    <source>
        <dbReference type="Proteomes" id="UP000184290"/>
    </source>
</evidence>
<evidence type="ECO:0000313" key="5">
    <source>
        <dbReference type="EMBL" id="SHJ73081.1"/>
    </source>
</evidence>
<dbReference type="PRINTS" id="PR00313">
    <property type="entry name" value="CABNDNGRPT"/>
</dbReference>
<organism evidence="5 6">
    <name type="scientific">Aureimonas altamirensis DSM 21988</name>
    <dbReference type="NCBI Taxonomy" id="1121026"/>
    <lineage>
        <taxon>Bacteria</taxon>
        <taxon>Pseudomonadati</taxon>
        <taxon>Pseudomonadota</taxon>
        <taxon>Alphaproteobacteria</taxon>
        <taxon>Hyphomicrobiales</taxon>
        <taxon>Aurantimonadaceae</taxon>
        <taxon>Aureimonas</taxon>
    </lineage>
</organism>
<accession>A0ABY1IP27</accession>
<gene>
    <name evidence="5" type="ORF">SAMN02745911_3144</name>
</gene>
<evidence type="ECO:0000256" key="2">
    <source>
        <dbReference type="ARBA" id="ARBA00022737"/>
    </source>
</evidence>
<dbReference type="RefSeq" id="WP_082646978.1">
    <property type="nucleotide sequence ID" value="NZ_FQZC01000004.1"/>
</dbReference>
<feature type="region of interest" description="Disordered" evidence="4">
    <location>
        <begin position="192"/>
        <end position="212"/>
    </location>
</feature>
<dbReference type="InterPro" id="IPR013517">
    <property type="entry name" value="FG-GAP"/>
</dbReference>
<dbReference type="InterPro" id="IPR000413">
    <property type="entry name" value="Integrin_alpha"/>
</dbReference>
<keyword evidence="3" id="KW-0325">Glycoprotein</keyword>
<dbReference type="PROSITE" id="PS51470">
    <property type="entry name" value="FG_GAP"/>
    <property type="match status" value="1"/>
</dbReference>
<dbReference type="PANTHER" id="PTHR13412:SF0">
    <property type="entry name" value="T-CELL IMMUNOMODULATORY PROTEIN"/>
    <property type="match status" value="1"/>
</dbReference>
<dbReference type="InterPro" id="IPR013519">
    <property type="entry name" value="Int_alpha_beta-p"/>
</dbReference>
<dbReference type="InterPro" id="IPR028994">
    <property type="entry name" value="Integrin_alpha_N"/>
</dbReference>
<keyword evidence="6" id="KW-1185">Reference proteome</keyword>
<feature type="compositionally biased region" description="Low complexity" evidence="4">
    <location>
        <begin position="193"/>
        <end position="212"/>
    </location>
</feature>
<dbReference type="Gene3D" id="2.60.40.10">
    <property type="entry name" value="Immunoglobulins"/>
    <property type="match status" value="3"/>
</dbReference>
<dbReference type="EMBL" id="FQZC01000004">
    <property type="protein sequence ID" value="SHJ73081.1"/>
    <property type="molecule type" value="Genomic_DNA"/>
</dbReference>
<proteinExistence type="predicted"/>
<dbReference type="InterPro" id="IPR024881">
    <property type="entry name" value="Tip"/>
</dbReference>